<comment type="subunit">
    <text evidence="2">Monomer.</text>
</comment>
<dbReference type="GO" id="GO:0010126">
    <property type="term" value="P:mycothiol metabolic process"/>
    <property type="evidence" value="ECO:0007669"/>
    <property type="project" value="UniProtKB-UniRule"/>
</dbReference>
<keyword evidence="2" id="KW-0479">Metal-binding</keyword>
<organism evidence="3">
    <name type="scientific">uncultured Frankineae bacterium</name>
    <dbReference type="NCBI Taxonomy" id="437475"/>
    <lineage>
        <taxon>Bacteria</taxon>
        <taxon>Bacillati</taxon>
        <taxon>Actinomycetota</taxon>
        <taxon>Actinomycetes</taxon>
        <taxon>Frankiales</taxon>
        <taxon>environmental samples</taxon>
    </lineage>
</organism>
<dbReference type="EMBL" id="CADCUB010000117">
    <property type="protein sequence ID" value="CAA9341636.1"/>
    <property type="molecule type" value="Genomic_DNA"/>
</dbReference>
<dbReference type="InterPro" id="IPR017811">
    <property type="entry name" value="Mca"/>
</dbReference>
<dbReference type="EC" id="3.5.1.115" evidence="2"/>
<dbReference type="SUPFAM" id="SSF102588">
    <property type="entry name" value="LmbE-like"/>
    <property type="match status" value="1"/>
</dbReference>
<gene>
    <name evidence="2" type="primary">mca</name>
    <name evidence="3" type="ORF">AVDCRST_MAG07-2405</name>
</gene>
<feature type="binding site" evidence="2">
    <location>
        <position position="15"/>
    </location>
    <ligand>
        <name>Zn(2+)</name>
        <dbReference type="ChEBI" id="CHEBI:29105"/>
    </ligand>
</feature>
<reference evidence="3" key="1">
    <citation type="submission" date="2020-02" db="EMBL/GenBank/DDBJ databases">
        <authorList>
            <person name="Meier V. D."/>
        </authorList>
    </citation>
    <scope>NUCLEOTIDE SEQUENCE</scope>
    <source>
        <strain evidence="3">AVDCRST_MAG07</strain>
    </source>
</reference>
<dbReference type="HAMAP" id="MF_01482">
    <property type="entry name" value="Mca"/>
    <property type="match status" value="1"/>
</dbReference>
<evidence type="ECO:0000256" key="1">
    <source>
        <dbReference type="ARBA" id="ARBA00022833"/>
    </source>
</evidence>
<sequence length="294" mass="32636">MVQSESLRLMCVHAHPDDESSKGAATMARYAEEGVDVLVVTLTDGSRGSVLNPAMDRPEVQANITEIRAAEMDRAREILGVRQVFLGFVDSGLPEGDPLPPLPDGCFALGDLEEQTEALVRVVRAQRPHVMTTYDENGGYPHPDHIRCHEVSVAAFEAAGDPDRFPDAGEPWQPLKLYYNLTFHKSRLEKLHQAMLAAKMDSPYAEWLVSWEDKPGDAERLTTSVPCSAWFPVRDAALIAHATQVDPTGRWFAVPVDLQQETWPYEDFQLARSLVDTALPEDDLFAGVRDRVSA</sequence>
<proteinExistence type="inferred from homology"/>
<feature type="binding site" evidence="2">
    <location>
        <position position="145"/>
    </location>
    <ligand>
        <name>Zn(2+)</name>
        <dbReference type="ChEBI" id="CHEBI:29105"/>
    </ligand>
</feature>
<dbReference type="PANTHER" id="PTHR12993:SF11">
    <property type="entry name" value="N-ACETYLGLUCOSAMINYL-PHOSPHATIDYLINOSITOL DE-N-ACETYLASE"/>
    <property type="match status" value="1"/>
</dbReference>
<comment type="catalytic activity">
    <reaction evidence="2">
        <text>mycothiol S-conjugate + H2O = an N-acetyl-L-cysteine-S-conjugate + 1D-myo-inositol 2-amino-2-deoxy-alpha-D-glucopyranoside</text>
        <dbReference type="Rhea" id="RHEA:36543"/>
        <dbReference type="ChEBI" id="CHEBI:15377"/>
        <dbReference type="ChEBI" id="CHEBI:58718"/>
        <dbReference type="ChEBI" id="CHEBI:58886"/>
        <dbReference type="ChEBI" id="CHEBI:59633"/>
        <dbReference type="EC" id="3.5.1.115"/>
    </reaction>
</comment>
<feature type="binding site" evidence="2">
    <location>
        <position position="18"/>
    </location>
    <ligand>
        <name>Zn(2+)</name>
        <dbReference type="ChEBI" id="CHEBI:29105"/>
    </ligand>
</feature>
<comment type="function">
    <text evidence="2">A mycothiol (MSH, N-acetylcysteinyl-glucosaminyl-inositol) S-conjugate amidase, it recycles conjugated MSH to the N-acetyl cysteine conjugate (AcCys S-conjugate, a mercapturic acid) and the MSH precursor. Involved in MSH-dependent detoxification of a number of alkylating agents and antibiotics.</text>
</comment>
<keyword evidence="1 2" id="KW-0862">Zinc</keyword>
<dbReference type="InterPro" id="IPR003737">
    <property type="entry name" value="GlcNAc_PI_deacetylase-related"/>
</dbReference>
<dbReference type="PANTHER" id="PTHR12993">
    <property type="entry name" value="N-ACETYLGLUCOSAMINYL-PHOSPHATIDYLINOSITOL DE-N-ACETYLASE-RELATED"/>
    <property type="match status" value="1"/>
</dbReference>
<dbReference type="Pfam" id="PF02585">
    <property type="entry name" value="PIG-L"/>
    <property type="match status" value="1"/>
</dbReference>
<evidence type="ECO:0000256" key="2">
    <source>
        <dbReference type="HAMAP-Rule" id="MF_01482"/>
    </source>
</evidence>
<comment type="cofactor">
    <cofactor evidence="2">
        <name>Zn(2+)</name>
        <dbReference type="ChEBI" id="CHEBI:29105"/>
    </cofactor>
    <text evidence="2">Binds 1 zinc ion per subunit.</text>
</comment>
<dbReference type="AlphaFoldDB" id="A0A6J4LW83"/>
<keyword evidence="2" id="KW-0378">Hydrolase</keyword>
<dbReference type="GO" id="GO:0008270">
    <property type="term" value="F:zinc ion binding"/>
    <property type="evidence" value="ECO:0007669"/>
    <property type="project" value="UniProtKB-UniRule"/>
</dbReference>
<evidence type="ECO:0000313" key="3">
    <source>
        <dbReference type="EMBL" id="CAA9341636.1"/>
    </source>
</evidence>
<name>A0A6J4LW83_9ACTN</name>
<dbReference type="NCBIfam" id="TIGR03446">
    <property type="entry name" value="mycothiol_Mca"/>
    <property type="match status" value="1"/>
</dbReference>
<dbReference type="Gene3D" id="3.40.50.10320">
    <property type="entry name" value="LmbE-like"/>
    <property type="match status" value="1"/>
</dbReference>
<dbReference type="GO" id="GO:0016811">
    <property type="term" value="F:hydrolase activity, acting on carbon-nitrogen (but not peptide) bonds, in linear amides"/>
    <property type="evidence" value="ECO:0007669"/>
    <property type="project" value="TreeGrafter"/>
</dbReference>
<dbReference type="InterPro" id="IPR024078">
    <property type="entry name" value="LmbE-like_dom_sf"/>
</dbReference>
<protein>
    <recommendedName>
        <fullName evidence="2">Mycothiol S-conjugate amidase</fullName>
        <ecNumber evidence="2">3.5.1.115</ecNumber>
    </recommendedName>
</protein>
<dbReference type="GO" id="GO:0010127">
    <property type="term" value="P:mycothiol-dependent detoxification"/>
    <property type="evidence" value="ECO:0007669"/>
    <property type="project" value="UniProtKB-UniRule"/>
</dbReference>
<comment type="similarity">
    <text evidence="2">Belongs to the MshB deacetylase family. Mca subfamily.</text>
</comment>
<accession>A0A6J4LW83</accession>